<sequence length="161" mass="16561">MIWVRPALGLLSAAVLVPAVAIVGYGAVEGVSVPLTMSTVSATSAQRNGRGAARGNRGLRYAKTLRGQGVSHGTVTVGARGVVVRGTHRDLRCEDGPSYLKITVVLAGLPDAEHAAGLACGQTREVAFAYAWTGASSAVHLQVCGRRRDACGGRSTVLRPG</sequence>
<proteinExistence type="predicted"/>
<reference evidence="1 2" key="1">
    <citation type="submission" date="2019-11" db="EMBL/GenBank/DDBJ databases">
        <authorList>
            <person name="Cao P."/>
        </authorList>
    </citation>
    <scope>NUCLEOTIDE SEQUENCE [LARGE SCALE GENOMIC DNA]</scope>
    <source>
        <strain evidence="1 2">NEAU-AAG5</strain>
    </source>
</reference>
<comment type="caution">
    <text evidence="1">The sequence shown here is derived from an EMBL/GenBank/DDBJ whole genome shotgun (WGS) entry which is preliminary data.</text>
</comment>
<accession>A0A7K1L479</accession>
<name>A0A7K1L479_9ACTN</name>
<protein>
    <submittedName>
        <fullName evidence="1">Uncharacterized protein</fullName>
    </submittedName>
</protein>
<dbReference type="Proteomes" id="UP000432015">
    <property type="component" value="Unassembled WGS sequence"/>
</dbReference>
<evidence type="ECO:0000313" key="1">
    <source>
        <dbReference type="EMBL" id="MUN39244.1"/>
    </source>
</evidence>
<evidence type="ECO:0000313" key="2">
    <source>
        <dbReference type="Proteomes" id="UP000432015"/>
    </source>
</evidence>
<keyword evidence="2" id="KW-1185">Reference proteome</keyword>
<gene>
    <name evidence="1" type="ORF">GNZ18_21960</name>
</gene>
<dbReference type="RefSeq" id="WP_156218385.1">
    <property type="nucleotide sequence ID" value="NZ_WOFH01000007.1"/>
</dbReference>
<dbReference type="AlphaFoldDB" id="A0A7K1L479"/>
<dbReference type="EMBL" id="WOFH01000007">
    <property type="protein sequence ID" value="MUN39244.1"/>
    <property type="molecule type" value="Genomic_DNA"/>
</dbReference>
<organism evidence="1 2">
    <name type="scientific">Actinomadura litoris</name>
    <dbReference type="NCBI Taxonomy" id="2678616"/>
    <lineage>
        <taxon>Bacteria</taxon>
        <taxon>Bacillati</taxon>
        <taxon>Actinomycetota</taxon>
        <taxon>Actinomycetes</taxon>
        <taxon>Streptosporangiales</taxon>
        <taxon>Thermomonosporaceae</taxon>
        <taxon>Actinomadura</taxon>
    </lineage>
</organism>